<evidence type="ECO:0000313" key="1">
    <source>
        <dbReference type="EMBL" id="PWJ33500.1"/>
    </source>
</evidence>
<protein>
    <submittedName>
        <fullName evidence="1">Uncharacterized protein</fullName>
    </submittedName>
</protein>
<dbReference type="RefSeq" id="WP_109623198.1">
    <property type="nucleotide sequence ID" value="NZ_QGDO01000013.1"/>
</dbReference>
<sequence>MKTVFLTFLIVFSIFQASDEKKNELFSIAVQSESTFSYFVVCKIRDLNTGNVKEICTTADFLKGAIHREFNLDYSDKSLSESRKLLLESNRFFEFKNVDALLNVRFYDYPTDKLDSVSMLYDLSNLSTEILKQDEWNVRTSSDEEMKLLAHLLFNEGILTGEYDCFGGVLHYFKDKEKFK</sequence>
<dbReference type="OrthoDB" id="1363699at2"/>
<keyword evidence="2" id="KW-1185">Reference proteome</keyword>
<evidence type="ECO:0000313" key="2">
    <source>
        <dbReference type="Proteomes" id="UP000245535"/>
    </source>
</evidence>
<name>A0A315YWR5_SEDFL</name>
<dbReference type="AlphaFoldDB" id="A0A315YWR5"/>
<dbReference type="Proteomes" id="UP000245535">
    <property type="component" value="Unassembled WGS sequence"/>
</dbReference>
<dbReference type="EMBL" id="QGDO01000013">
    <property type="protein sequence ID" value="PWJ33500.1"/>
    <property type="molecule type" value="Genomic_DNA"/>
</dbReference>
<reference evidence="1 2" key="1">
    <citation type="submission" date="2018-03" db="EMBL/GenBank/DDBJ databases">
        <title>Genomic Encyclopedia of Archaeal and Bacterial Type Strains, Phase II (KMG-II): from individual species to whole genera.</title>
        <authorList>
            <person name="Goeker M."/>
        </authorList>
    </citation>
    <scope>NUCLEOTIDE SEQUENCE [LARGE SCALE GENOMIC DNA]</scope>
    <source>
        <strain evidence="1 2">DSM 28229</strain>
    </source>
</reference>
<accession>A0A315YWR5</accession>
<comment type="caution">
    <text evidence="1">The sequence shown here is derived from an EMBL/GenBank/DDBJ whole genome shotgun (WGS) entry which is preliminary data.</text>
</comment>
<gene>
    <name evidence="1" type="ORF">BC781_1132</name>
</gene>
<organism evidence="1 2">
    <name type="scientific">Sediminitomix flava</name>
    <dbReference type="NCBI Taxonomy" id="379075"/>
    <lineage>
        <taxon>Bacteria</taxon>
        <taxon>Pseudomonadati</taxon>
        <taxon>Bacteroidota</taxon>
        <taxon>Cytophagia</taxon>
        <taxon>Cytophagales</taxon>
        <taxon>Flammeovirgaceae</taxon>
        <taxon>Sediminitomix</taxon>
    </lineage>
</organism>
<proteinExistence type="predicted"/>